<evidence type="ECO:0000256" key="1">
    <source>
        <dbReference type="SAM" id="Phobius"/>
    </source>
</evidence>
<protein>
    <recommendedName>
        <fullName evidence="4">Dihydroorotate dehydrogenase</fullName>
    </recommendedName>
</protein>
<keyword evidence="3" id="KW-1185">Reference proteome</keyword>
<dbReference type="EMBL" id="JACDXX010000005">
    <property type="protein sequence ID" value="MCB5409863.1"/>
    <property type="molecule type" value="Genomic_DNA"/>
</dbReference>
<evidence type="ECO:0008006" key="4">
    <source>
        <dbReference type="Google" id="ProtNLM"/>
    </source>
</evidence>
<keyword evidence="1" id="KW-1133">Transmembrane helix</keyword>
<reference evidence="2 3" key="1">
    <citation type="submission" date="2020-07" db="EMBL/GenBank/DDBJ databases">
        <title>Pseudogemmobacter sp. nov., isolated from poultry manure in Taiwan.</title>
        <authorList>
            <person name="Lin S.-Y."/>
            <person name="Tang Y.-S."/>
            <person name="Young C.-C."/>
        </authorList>
    </citation>
    <scope>NUCLEOTIDE SEQUENCE [LARGE SCALE GENOMIC DNA]</scope>
    <source>
        <strain evidence="2 3">CC-YST710</strain>
    </source>
</reference>
<comment type="caution">
    <text evidence="2">The sequence shown here is derived from an EMBL/GenBank/DDBJ whole genome shotgun (WGS) entry which is preliminary data.</text>
</comment>
<accession>A0ABS8CKD9</accession>
<organism evidence="2 3">
    <name type="scientific">Pseudogemmobacter faecipullorum</name>
    <dbReference type="NCBI Taxonomy" id="2755041"/>
    <lineage>
        <taxon>Bacteria</taxon>
        <taxon>Pseudomonadati</taxon>
        <taxon>Pseudomonadota</taxon>
        <taxon>Alphaproteobacteria</taxon>
        <taxon>Rhodobacterales</taxon>
        <taxon>Paracoccaceae</taxon>
        <taxon>Pseudogemmobacter</taxon>
    </lineage>
</organism>
<name>A0ABS8CKD9_9RHOB</name>
<gene>
    <name evidence="2" type="ORF">H0485_07595</name>
</gene>
<keyword evidence="1" id="KW-0812">Transmembrane</keyword>
<evidence type="ECO:0000313" key="2">
    <source>
        <dbReference type="EMBL" id="MCB5409863.1"/>
    </source>
</evidence>
<proteinExistence type="predicted"/>
<keyword evidence="1" id="KW-0472">Membrane</keyword>
<dbReference type="RefSeq" id="WP_226934764.1">
    <property type="nucleotide sequence ID" value="NZ_JACDXX010000005.1"/>
</dbReference>
<feature type="transmembrane region" description="Helical" evidence="1">
    <location>
        <begin position="57"/>
        <end position="86"/>
    </location>
</feature>
<sequence length="126" mass="13415">MNDKETDRLFALGRSADRDPSADLMARVLQAAQENQPRLPQAGTAAPLRRRPVLLQFWRSLTAGIAGGPVLASLGALAIAGVFLGYSASAGMSEGLLAETLLTLEFDSDTTGYEFFPVVELFLSEG</sequence>
<evidence type="ECO:0000313" key="3">
    <source>
        <dbReference type="Proteomes" id="UP001198571"/>
    </source>
</evidence>
<dbReference type="Proteomes" id="UP001198571">
    <property type="component" value="Unassembled WGS sequence"/>
</dbReference>